<sequence>MDDYIDTLLFALRQRECTPLTAEYRCRERQESQALSELEETFSPEQKDLFLFYEAARNATSDAYVDWVARKAFLLAREIYR</sequence>
<proteinExistence type="predicted"/>
<name>A0A810Q874_9FIRM</name>
<dbReference type="EMBL" id="AP023420">
    <property type="protein sequence ID" value="BCK84174.1"/>
    <property type="molecule type" value="Genomic_DNA"/>
</dbReference>
<gene>
    <name evidence="1" type="ORF">MM59RIKEN_14930</name>
</gene>
<dbReference type="RefSeq" id="WP_187030129.1">
    <property type="nucleotide sequence ID" value="NZ_AP023420.1"/>
</dbReference>
<evidence type="ECO:0000313" key="2">
    <source>
        <dbReference type="Proteomes" id="UP000679848"/>
    </source>
</evidence>
<accession>A0A810Q874</accession>
<dbReference type="KEGG" id="pfaa:MM59RIKEN_14930"/>
<protein>
    <submittedName>
        <fullName evidence="1">Uncharacterized protein</fullName>
    </submittedName>
</protein>
<dbReference type="AlphaFoldDB" id="A0A810Q874"/>
<organism evidence="1 2">
    <name type="scientific">Pusillibacter faecalis</name>
    <dbReference type="NCBI Taxonomy" id="2714358"/>
    <lineage>
        <taxon>Bacteria</taxon>
        <taxon>Bacillati</taxon>
        <taxon>Bacillota</taxon>
        <taxon>Clostridia</taxon>
        <taxon>Eubacteriales</taxon>
        <taxon>Oscillospiraceae</taxon>
        <taxon>Pusillibacter</taxon>
    </lineage>
</organism>
<reference evidence="1" key="1">
    <citation type="submission" date="2020-09" db="EMBL/GenBank/DDBJ databases">
        <title>New species isolated from human feces.</title>
        <authorList>
            <person name="Kitahara M."/>
            <person name="Shigeno Y."/>
            <person name="Shime M."/>
            <person name="Matsumoto Y."/>
            <person name="Nakamura S."/>
            <person name="Motooka D."/>
            <person name="Fukuoka S."/>
            <person name="Nishikawa H."/>
            <person name="Benno Y."/>
        </authorList>
    </citation>
    <scope>NUCLEOTIDE SEQUENCE</scope>
    <source>
        <strain evidence="1">MM59</strain>
    </source>
</reference>
<keyword evidence="2" id="KW-1185">Reference proteome</keyword>
<dbReference type="Proteomes" id="UP000679848">
    <property type="component" value="Chromosome"/>
</dbReference>
<evidence type="ECO:0000313" key="1">
    <source>
        <dbReference type="EMBL" id="BCK84174.1"/>
    </source>
</evidence>